<dbReference type="InterPro" id="IPR032710">
    <property type="entry name" value="NTF2-like_dom_sf"/>
</dbReference>
<dbReference type="PANTHER" id="PTHR38436">
    <property type="entry name" value="POLYKETIDE CYCLASE SNOAL-LIKE DOMAIN"/>
    <property type="match status" value="1"/>
</dbReference>
<accession>A9F1I8</accession>
<dbReference type="EMBL" id="AM746676">
    <property type="protein sequence ID" value="CAN91369.1"/>
    <property type="molecule type" value="Genomic_DNA"/>
</dbReference>
<dbReference type="KEGG" id="scl:sce1212"/>
<gene>
    <name evidence="1" type="ordered locus">sce1212</name>
</gene>
<dbReference type="InterPro" id="IPR009959">
    <property type="entry name" value="Cyclase_SnoaL-like"/>
</dbReference>
<proteinExistence type="predicted"/>
<organism evidence="1 2">
    <name type="scientific">Sorangium cellulosum (strain So ce56)</name>
    <name type="common">Polyangium cellulosum (strain So ce56)</name>
    <dbReference type="NCBI Taxonomy" id="448385"/>
    <lineage>
        <taxon>Bacteria</taxon>
        <taxon>Pseudomonadati</taxon>
        <taxon>Myxococcota</taxon>
        <taxon>Polyangia</taxon>
        <taxon>Polyangiales</taxon>
        <taxon>Polyangiaceae</taxon>
        <taxon>Sorangium</taxon>
    </lineage>
</organism>
<reference evidence="1 2" key="1">
    <citation type="journal article" date="2007" name="Nat. Biotechnol.">
        <title>Complete genome sequence of the myxobacterium Sorangium cellulosum.</title>
        <authorList>
            <person name="Schneiker S."/>
            <person name="Perlova O."/>
            <person name="Kaiser O."/>
            <person name="Gerth K."/>
            <person name="Alici A."/>
            <person name="Altmeyer M.O."/>
            <person name="Bartels D."/>
            <person name="Bekel T."/>
            <person name="Beyer S."/>
            <person name="Bode E."/>
            <person name="Bode H.B."/>
            <person name="Bolten C.J."/>
            <person name="Choudhuri J.V."/>
            <person name="Doss S."/>
            <person name="Elnakady Y.A."/>
            <person name="Frank B."/>
            <person name="Gaigalat L."/>
            <person name="Goesmann A."/>
            <person name="Groeger C."/>
            <person name="Gross F."/>
            <person name="Jelsbak L."/>
            <person name="Jelsbak L."/>
            <person name="Kalinowski J."/>
            <person name="Kegler C."/>
            <person name="Knauber T."/>
            <person name="Konietzny S."/>
            <person name="Kopp M."/>
            <person name="Krause L."/>
            <person name="Krug D."/>
            <person name="Linke B."/>
            <person name="Mahmud T."/>
            <person name="Martinez-Arias R."/>
            <person name="McHardy A.C."/>
            <person name="Merai M."/>
            <person name="Meyer F."/>
            <person name="Mormann S."/>
            <person name="Munoz-Dorado J."/>
            <person name="Perez J."/>
            <person name="Pradella S."/>
            <person name="Rachid S."/>
            <person name="Raddatz G."/>
            <person name="Rosenau F."/>
            <person name="Rueckert C."/>
            <person name="Sasse F."/>
            <person name="Scharfe M."/>
            <person name="Schuster S.C."/>
            <person name="Suen G."/>
            <person name="Treuner-Lange A."/>
            <person name="Velicer G.J."/>
            <person name="Vorholter F.-J."/>
            <person name="Weissman K.J."/>
            <person name="Welch R.D."/>
            <person name="Wenzel S.C."/>
            <person name="Whitworth D.E."/>
            <person name="Wilhelm S."/>
            <person name="Wittmann C."/>
            <person name="Bloecker H."/>
            <person name="Puehler A."/>
            <person name="Mueller R."/>
        </authorList>
    </citation>
    <scope>NUCLEOTIDE SEQUENCE [LARGE SCALE GENOMIC DNA]</scope>
    <source>
        <strain evidence="2">So ce56</strain>
    </source>
</reference>
<evidence type="ECO:0008006" key="3">
    <source>
        <dbReference type="Google" id="ProtNLM"/>
    </source>
</evidence>
<dbReference type="Gene3D" id="3.10.450.50">
    <property type="match status" value="1"/>
</dbReference>
<protein>
    <recommendedName>
        <fullName evidence="3">Ester cyclase</fullName>
    </recommendedName>
</protein>
<dbReference type="AlphaFoldDB" id="A9F1I8"/>
<dbReference type="HOGENOM" id="CLU_1179594_0_0_7"/>
<dbReference type="Proteomes" id="UP000002139">
    <property type="component" value="Chromosome"/>
</dbReference>
<dbReference type="PANTHER" id="PTHR38436:SF1">
    <property type="entry name" value="ESTER CYCLASE"/>
    <property type="match status" value="1"/>
</dbReference>
<evidence type="ECO:0000313" key="2">
    <source>
        <dbReference type="Proteomes" id="UP000002139"/>
    </source>
</evidence>
<keyword evidence="2" id="KW-1185">Reference proteome</keyword>
<dbReference type="SUPFAM" id="SSF54427">
    <property type="entry name" value="NTF2-like"/>
    <property type="match status" value="1"/>
</dbReference>
<dbReference type="eggNOG" id="COG5485">
    <property type="taxonomic scope" value="Bacteria"/>
</dbReference>
<evidence type="ECO:0000313" key="1">
    <source>
        <dbReference type="EMBL" id="CAN91369.1"/>
    </source>
</evidence>
<dbReference type="GO" id="GO:0030638">
    <property type="term" value="P:polyketide metabolic process"/>
    <property type="evidence" value="ECO:0007669"/>
    <property type="project" value="InterPro"/>
</dbReference>
<dbReference type="Pfam" id="PF07366">
    <property type="entry name" value="SnoaL"/>
    <property type="match status" value="1"/>
</dbReference>
<name>A9F1I8_SORC5</name>
<sequence>MAAAAKASALLIDCCCGSTGACGMPRPAALPRAARCAPRSDERRGGAPAGTMAASWRAHCEAGRPCCPGGQSAVTPDGEEATMANIDAVIPIAPATAAALAERAALLTFYRAFSERRPELIDEAVTQDWEDIPLPPGQGVGPESIKPILRAFFKAFPDVKLTVLDILQEPGRAAVRSVLTGTHRDTFLGVAPSGREISIPCHDFHALREGRIARTWHLEDWFTALAQIGAWPPAP</sequence>